<dbReference type="Proteomes" id="UP001630127">
    <property type="component" value="Unassembled WGS sequence"/>
</dbReference>
<dbReference type="AlphaFoldDB" id="A0ABD2Y8V3"/>
<organism evidence="1 2">
    <name type="scientific">Cinchona calisaya</name>
    <dbReference type="NCBI Taxonomy" id="153742"/>
    <lineage>
        <taxon>Eukaryota</taxon>
        <taxon>Viridiplantae</taxon>
        <taxon>Streptophyta</taxon>
        <taxon>Embryophyta</taxon>
        <taxon>Tracheophyta</taxon>
        <taxon>Spermatophyta</taxon>
        <taxon>Magnoliopsida</taxon>
        <taxon>eudicotyledons</taxon>
        <taxon>Gunneridae</taxon>
        <taxon>Pentapetalae</taxon>
        <taxon>asterids</taxon>
        <taxon>lamiids</taxon>
        <taxon>Gentianales</taxon>
        <taxon>Rubiaceae</taxon>
        <taxon>Cinchonoideae</taxon>
        <taxon>Cinchoneae</taxon>
        <taxon>Cinchona</taxon>
    </lineage>
</organism>
<accession>A0ABD2Y8V3</accession>
<proteinExistence type="predicted"/>
<name>A0ABD2Y8V3_9GENT</name>
<gene>
    <name evidence="1" type="ORF">ACH5RR_033750</name>
</gene>
<evidence type="ECO:0000313" key="1">
    <source>
        <dbReference type="EMBL" id="KAL3503909.1"/>
    </source>
</evidence>
<dbReference type="EMBL" id="JBJUIK010000014">
    <property type="protein sequence ID" value="KAL3503909.1"/>
    <property type="molecule type" value="Genomic_DNA"/>
</dbReference>
<evidence type="ECO:0000313" key="2">
    <source>
        <dbReference type="Proteomes" id="UP001630127"/>
    </source>
</evidence>
<comment type="caution">
    <text evidence="1">The sequence shown here is derived from an EMBL/GenBank/DDBJ whole genome shotgun (WGS) entry which is preliminary data.</text>
</comment>
<sequence length="128" mass="14392">MATLPFVTGGQRHSYAPKFFASVVNVAILVLPLKNPSVYRGEPPLFFSIEEVALFSKPLKHALASIFARGKPRINGLRKNFSSVGFQGPLAFGLIDYHYVFIHFDLQVDYDRCWIGGFYSLGDLQCEF</sequence>
<reference evidence="1 2" key="1">
    <citation type="submission" date="2024-11" db="EMBL/GenBank/DDBJ databases">
        <title>A near-complete genome assembly of Cinchona calisaya.</title>
        <authorList>
            <person name="Lian D.C."/>
            <person name="Zhao X.W."/>
            <person name="Wei L."/>
        </authorList>
    </citation>
    <scope>NUCLEOTIDE SEQUENCE [LARGE SCALE GENOMIC DNA]</scope>
    <source>
        <tissue evidence="1">Nenye</tissue>
    </source>
</reference>
<protein>
    <submittedName>
        <fullName evidence="1">Uncharacterized protein</fullName>
    </submittedName>
</protein>
<keyword evidence="2" id="KW-1185">Reference proteome</keyword>